<reference evidence="1 2" key="1">
    <citation type="submission" date="2024-04" db="EMBL/GenBank/DDBJ databases">
        <title>Flavobacterium sp. DGU11 16S ribosomal RNA gene Genome sequencing and assembly.</title>
        <authorList>
            <person name="Park S."/>
        </authorList>
    </citation>
    <scope>NUCLEOTIDE SEQUENCE [LARGE SCALE GENOMIC DNA]</scope>
    <source>
        <strain evidence="1 2">DGU11</strain>
    </source>
</reference>
<keyword evidence="2" id="KW-1185">Reference proteome</keyword>
<protein>
    <submittedName>
        <fullName evidence="1">Uncharacterized protein</fullName>
    </submittedName>
</protein>
<evidence type="ECO:0000313" key="1">
    <source>
        <dbReference type="EMBL" id="MEL1244177.1"/>
    </source>
</evidence>
<dbReference type="RefSeq" id="WP_341696488.1">
    <property type="nucleotide sequence ID" value="NZ_JBBYHR010000003.1"/>
</dbReference>
<accession>A0ABU9HXB4</accession>
<gene>
    <name evidence="1" type="ORF">AAEO56_07900</name>
</gene>
<comment type="caution">
    <text evidence="1">The sequence shown here is derived from an EMBL/GenBank/DDBJ whole genome shotgun (WGS) entry which is preliminary data.</text>
</comment>
<name>A0ABU9HXB4_9FLAO</name>
<proteinExistence type="predicted"/>
<dbReference type="EMBL" id="JBBYHR010000003">
    <property type="protein sequence ID" value="MEL1244177.1"/>
    <property type="molecule type" value="Genomic_DNA"/>
</dbReference>
<sequence length="85" mass="9271">MGQFTVNYPGDKSQLLNKIKNTVGEKGKVSGDEQQGNFAGETPVGDFEGTYTIEGDNININITKKPFLVSTGMIKDEFEKALKKA</sequence>
<evidence type="ECO:0000313" key="2">
    <source>
        <dbReference type="Proteomes" id="UP001464555"/>
    </source>
</evidence>
<dbReference type="Proteomes" id="UP001464555">
    <property type="component" value="Unassembled WGS sequence"/>
</dbReference>
<organism evidence="1 2">
    <name type="scientific">Flavobacterium arundinis</name>
    <dbReference type="NCBI Taxonomy" id="3139143"/>
    <lineage>
        <taxon>Bacteria</taxon>
        <taxon>Pseudomonadati</taxon>
        <taxon>Bacteroidota</taxon>
        <taxon>Flavobacteriia</taxon>
        <taxon>Flavobacteriales</taxon>
        <taxon>Flavobacteriaceae</taxon>
        <taxon>Flavobacterium</taxon>
    </lineage>
</organism>